<dbReference type="GO" id="GO:0003677">
    <property type="term" value="F:DNA binding"/>
    <property type="evidence" value="ECO:0007669"/>
    <property type="project" value="UniProtKB-UniRule"/>
</dbReference>
<name>I5D6U1_MYCAA</name>
<sequence length="301" mass="35522">MNFTKELKLEILSKKRNNDDASEFLRGYRYSKCVIDNDIIKLRIYDKFIKSTVLKNLNKIGIKYENKNTVILINKNNFSLTEDFSYPSSFFQGVFAGNGSISNLNNSSYHLQLASNYEEFIDIIINKLNEYDFNFVKIKHNNKFIAYIKKHEKISDFLKAISVTSSFFNFMDNTISRDFLNNTNRLRNIDASNINKIVTASNKYIKNIDLMHELELENKFNDDQLKLFQIIKENPNESLSSIADLYTYKENKSISKSGIYHWLKNGKNRYEKIENFSMFFHIFFLFLTSVFKNKNNLKEQV</sequence>
<dbReference type="EMBL" id="AJPR01000003">
    <property type="protein sequence ID" value="EIN15400.1"/>
    <property type="molecule type" value="Genomic_DNA"/>
</dbReference>
<dbReference type="GO" id="GO:0043937">
    <property type="term" value="P:regulation of sporulation"/>
    <property type="evidence" value="ECO:0007669"/>
    <property type="project" value="InterPro"/>
</dbReference>
<dbReference type="Pfam" id="PF14527">
    <property type="entry name" value="LAGLIDADG_WhiA"/>
    <property type="match status" value="1"/>
</dbReference>
<dbReference type="SUPFAM" id="SSF55608">
    <property type="entry name" value="Homing endonucleases"/>
    <property type="match status" value="1"/>
</dbReference>
<evidence type="ECO:0000256" key="3">
    <source>
        <dbReference type="ARBA" id="ARBA00023306"/>
    </source>
</evidence>
<evidence type="ECO:0000259" key="6">
    <source>
        <dbReference type="Pfam" id="PF14527"/>
    </source>
</evidence>
<dbReference type="InterPro" id="IPR023054">
    <property type="entry name" value="Sporulation_regulator_WhiA_C"/>
</dbReference>
<comment type="function">
    <text evidence="4">Involved in cell division and chromosome segregation.</text>
</comment>
<dbReference type="STRING" id="1110504.MAGb_0890"/>
<dbReference type="PATRIC" id="fig|1110504.5.peg.92"/>
<evidence type="ECO:0000313" key="8">
    <source>
        <dbReference type="Proteomes" id="UP000003181"/>
    </source>
</evidence>
<dbReference type="InterPro" id="IPR027434">
    <property type="entry name" value="Homing_endonucl"/>
</dbReference>
<comment type="similarity">
    <text evidence="4">Belongs to the WhiA family.</text>
</comment>
<dbReference type="OrthoDB" id="401278at2"/>
<dbReference type="GO" id="GO:0051301">
    <property type="term" value="P:cell division"/>
    <property type="evidence" value="ECO:0007669"/>
    <property type="project" value="UniProtKB-UniRule"/>
</dbReference>
<dbReference type="NCBIfam" id="TIGR00647">
    <property type="entry name" value="DNA_bind_WhiA"/>
    <property type="match status" value="1"/>
</dbReference>
<evidence type="ECO:0000259" key="5">
    <source>
        <dbReference type="Pfam" id="PF02650"/>
    </source>
</evidence>
<evidence type="ECO:0000256" key="2">
    <source>
        <dbReference type="ARBA" id="ARBA00023125"/>
    </source>
</evidence>
<comment type="caution">
    <text evidence="7">The sequence shown here is derived from an EMBL/GenBank/DDBJ whole genome shotgun (WGS) entry which is preliminary data.</text>
</comment>
<protein>
    <recommendedName>
        <fullName evidence="4">Probable cell division protein WhiA</fullName>
    </recommendedName>
</protein>
<feature type="domain" description="WhiA LAGLIDADG-like" evidence="6">
    <location>
        <begin position="89"/>
        <end position="179"/>
    </location>
</feature>
<keyword evidence="3 4" id="KW-0131">Cell cycle</keyword>
<reference evidence="7 8" key="1">
    <citation type="journal article" date="2012" name="Appl. Environ. Microbiol.">
        <title>Emergence of Atypical Mycoplasma agalactiae Strains Harboring a New Prophage and Associated with an Alpine Wild Ungulate Mortality Episode.</title>
        <authorList>
            <person name="Tardy F."/>
            <person name="Baranowski E."/>
            <person name="Nouvel L.X."/>
            <person name="Mick V."/>
            <person name="Manso-Silvan L."/>
            <person name="Thiaucourt F."/>
            <person name="Thebault P."/>
            <person name="Breton M."/>
            <person name="Sirand-Pugnet P."/>
            <person name="Blanchard A."/>
            <person name="Garnier A."/>
            <person name="Gibert P."/>
            <person name="Game Y."/>
            <person name="Poumarat F."/>
            <person name="Citti C."/>
        </authorList>
    </citation>
    <scope>NUCLEOTIDE SEQUENCE [LARGE SCALE GENOMIC DNA]</scope>
    <source>
        <strain evidence="7 8">14628</strain>
    </source>
</reference>
<dbReference type="Pfam" id="PF02650">
    <property type="entry name" value="HTH_WhiA"/>
    <property type="match status" value="1"/>
</dbReference>
<gene>
    <name evidence="4" type="primary">whiA</name>
    <name evidence="7" type="ORF">MAGb_0890</name>
</gene>
<keyword evidence="2 4" id="KW-0238">DNA-binding</keyword>
<dbReference type="Gene3D" id="3.10.28.10">
    <property type="entry name" value="Homing endonucleases"/>
    <property type="match status" value="1"/>
</dbReference>
<dbReference type="Proteomes" id="UP000003181">
    <property type="component" value="Unassembled WGS sequence"/>
</dbReference>
<proteinExistence type="inferred from homology"/>
<dbReference type="RefSeq" id="WP_004023865.1">
    <property type="nucleotide sequence ID" value="NZ_AJPR01000003.1"/>
</dbReference>
<dbReference type="PANTHER" id="PTHR37307">
    <property type="entry name" value="CELL DIVISION PROTEIN WHIA-RELATED"/>
    <property type="match status" value="1"/>
</dbReference>
<evidence type="ECO:0000256" key="4">
    <source>
        <dbReference type="HAMAP-Rule" id="MF_01420"/>
    </source>
</evidence>
<dbReference type="InterPro" id="IPR039518">
    <property type="entry name" value="WhiA_LAGLIDADG_dom"/>
</dbReference>
<dbReference type="InterPro" id="IPR003802">
    <property type="entry name" value="Sporulation_regulator_WhiA"/>
</dbReference>
<evidence type="ECO:0000313" key="7">
    <source>
        <dbReference type="EMBL" id="EIN15400.1"/>
    </source>
</evidence>
<accession>I5D6U1</accession>
<keyword evidence="1 4" id="KW-0132">Cell division</keyword>
<evidence type="ECO:0000256" key="1">
    <source>
        <dbReference type="ARBA" id="ARBA00022618"/>
    </source>
</evidence>
<organism evidence="7 8">
    <name type="scientific">Mycoplasmopsis agalactiae 14628</name>
    <dbReference type="NCBI Taxonomy" id="1110504"/>
    <lineage>
        <taxon>Bacteria</taxon>
        <taxon>Bacillati</taxon>
        <taxon>Mycoplasmatota</taxon>
        <taxon>Mycoplasmoidales</taxon>
        <taxon>Metamycoplasmataceae</taxon>
        <taxon>Mycoplasmopsis</taxon>
    </lineage>
</organism>
<feature type="domain" description="Sporulation regulator WhiA C-terminal" evidence="5">
    <location>
        <begin position="184"/>
        <end position="264"/>
    </location>
</feature>
<dbReference type="AlphaFoldDB" id="I5D6U1"/>
<dbReference type="PANTHER" id="PTHR37307:SF1">
    <property type="entry name" value="CELL DIVISION PROTEIN WHIA-RELATED"/>
    <property type="match status" value="1"/>
</dbReference>
<dbReference type="HAMAP" id="MF_01420">
    <property type="entry name" value="HTH_type_WhiA"/>
    <property type="match status" value="1"/>
</dbReference>